<protein>
    <submittedName>
        <fullName evidence="2">Uncharacterized protein</fullName>
    </submittedName>
</protein>
<organism evidence="2 3">
    <name type="scientific">Colletotrichum spinosum</name>
    <dbReference type="NCBI Taxonomy" id="1347390"/>
    <lineage>
        <taxon>Eukaryota</taxon>
        <taxon>Fungi</taxon>
        <taxon>Dikarya</taxon>
        <taxon>Ascomycota</taxon>
        <taxon>Pezizomycotina</taxon>
        <taxon>Sordariomycetes</taxon>
        <taxon>Hypocreomycetidae</taxon>
        <taxon>Glomerellales</taxon>
        <taxon>Glomerellaceae</taxon>
        <taxon>Colletotrichum</taxon>
        <taxon>Colletotrichum orbiculare species complex</taxon>
    </lineage>
</organism>
<feature type="compositionally biased region" description="Gly residues" evidence="1">
    <location>
        <begin position="63"/>
        <end position="80"/>
    </location>
</feature>
<dbReference type="AlphaFoldDB" id="A0A4R8Q331"/>
<feature type="compositionally biased region" description="Basic and acidic residues" evidence="1">
    <location>
        <begin position="38"/>
        <end position="62"/>
    </location>
</feature>
<sequence>MSRQGFPAAIVGGAALLGGGLYFARKPASTGDPAQQTHGDKSRPTADEVEAKKERANAKRDLGMGGAGVGGNHVTGGTELGSGLRSGNTENPNRERQQGPTDKMPSDAGAIGGGPGRANSNTRAIETHGPSMSPSSANPGTGGENKSGGGSGGSGGSKNNSNNSSSSSNNNSSSSSSNNNSDSYKKQGTSGDSHGNTSGSNTSGGGSGFSEKLHGLFGGQGERPRQAPVDTKVASHMSDTPTNRGGSPWDKHRKDVTAVSKTES</sequence>
<evidence type="ECO:0000256" key="1">
    <source>
        <dbReference type="SAM" id="MobiDB-lite"/>
    </source>
</evidence>
<feature type="compositionally biased region" description="Low complexity" evidence="1">
    <location>
        <begin position="157"/>
        <end position="181"/>
    </location>
</feature>
<reference evidence="2 3" key="1">
    <citation type="submission" date="2018-11" db="EMBL/GenBank/DDBJ databases">
        <title>Genome sequence and assembly of Colletotrichum spinosum.</title>
        <authorList>
            <person name="Gan P."/>
            <person name="Shirasu K."/>
        </authorList>
    </citation>
    <scope>NUCLEOTIDE SEQUENCE [LARGE SCALE GENOMIC DNA]</scope>
    <source>
        <strain evidence="2 3">CBS 515.97</strain>
    </source>
</reference>
<accession>A0A4R8Q331</accession>
<comment type="caution">
    <text evidence="2">The sequence shown here is derived from an EMBL/GenBank/DDBJ whole genome shotgun (WGS) entry which is preliminary data.</text>
</comment>
<gene>
    <name evidence="2" type="ORF">C8035_v003783</name>
</gene>
<feature type="compositionally biased region" description="Polar residues" evidence="1">
    <location>
        <begin position="118"/>
        <end position="139"/>
    </location>
</feature>
<feature type="region of interest" description="Disordered" evidence="1">
    <location>
        <begin position="23"/>
        <end position="264"/>
    </location>
</feature>
<evidence type="ECO:0000313" key="2">
    <source>
        <dbReference type="EMBL" id="TDZ29904.1"/>
    </source>
</evidence>
<feature type="compositionally biased region" description="Gly residues" evidence="1">
    <location>
        <begin position="140"/>
        <end position="156"/>
    </location>
</feature>
<name>A0A4R8Q331_9PEZI</name>
<proteinExistence type="predicted"/>
<keyword evidence="3" id="KW-1185">Reference proteome</keyword>
<feature type="compositionally biased region" description="Basic and acidic residues" evidence="1">
    <location>
        <begin position="249"/>
        <end position="264"/>
    </location>
</feature>
<dbReference type="Proteomes" id="UP000295083">
    <property type="component" value="Unassembled WGS sequence"/>
</dbReference>
<feature type="compositionally biased region" description="Low complexity" evidence="1">
    <location>
        <begin position="188"/>
        <end position="201"/>
    </location>
</feature>
<dbReference type="EMBL" id="QAPG01000162">
    <property type="protein sequence ID" value="TDZ29904.1"/>
    <property type="molecule type" value="Genomic_DNA"/>
</dbReference>
<evidence type="ECO:0000313" key="3">
    <source>
        <dbReference type="Proteomes" id="UP000295083"/>
    </source>
</evidence>